<gene>
    <name evidence="1" type="ORF">VNI00_011900</name>
</gene>
<protein>
    <submittedName>
        <fullName evidence="1">Uncharacterized protein</fullName>
    </submittedName>
</protein>
<dbReference type="EMBL" id="JAYKXP010000053">
    <property type="protein sequence ID" value="KAK7035369.1"/>
    <property type="molecule type" value="Genomic_DNA"/>
</dbReference>
<proteinExistence type="predicted"/>
<evidence type="ECO:0000313" key="2">
    <source>
        <dbReference type="Proteomes" id="UP001383192"/>
    </source>
</evidence>
<comment type="caution">
    <text evidence="1">The sequence shown here is derived from an EMBL/GenBank/DDBJ whole genome shotgun (WGS) entry which is preliminary data.</text>
</comment>
<dbReference type="AlphaFoldDB" id="A0AAW0C8X7"/>
<reference evidence="1 2" key="1">
    <citation type="submission" date="2024-01" db="EMBL/GenBank/DDBJ databases">
        <title>A draft genome for a cacao thread blight-causing isolate of Paramarasmius palmivorus.</title>
        <authorList>
            <person name="Baruah I.K."/>
            <person name="Bukari Y."/>
            <person name="Amoako-Attah I."/>
            <person name="Meinhardt L.W."/>
            <person name="Bailey B.A."/>
            <person name="Cohen S.P."/>
        </authorList>
    </citation>
    <scope>NUCLEOTIDE SEQUENCE [LARGE SCALE GENOMIC DNA]</scope>
    <source>
        <strain evidence="1 2">GH-12</strain>
    </source>
</reference>
<dbReference type="Proteomes" id="UP001383192">
    <property type="component" value="Unassembled WGS sequence"/>
</dbReference>
<name>A0AAW0C8X7_9AGAR</name>
<organism evidence="1 2">
    <name type="scientific">Paramarasmius palmivorus</name>
    <dbReference type="NCBI Taxonomy" id="297713"/>
    <lineage>
        <taxon>Eukaryota</taxon>
        <taxon>Fungi</taxon>
        <taxon>Dikarya</taxon>
        <taxon>Basidiomycota</taxon>
        <taxon>Agaricomycotina</taxon>
        <taxon>Agaricomycetes</taxon>
        <taxon>Agaricomycetidae</taxon>
        <taxon>Agaricales</taxon>
        <taxon>Marasmiineae</taxon>
        <taxon>Marasmiaceae</taxon>
        <taxon>Paramarasmius</taxon>
    </lineage>
</organism>
<keyword evidence="2" id="KW-1185">Reference proteome</keyword>
<evidence type="ECO:0000313" key="1">
    <source>
        <dbReference type="EMBL" id="KAK7035369.1"/>
    </source>
</evidence>
<accession>A0AAW0C8X7</accession>
<sequence>MVGSFRLSNSSLYFCFRYSSLHWMKGQVLRGAISYITFLQNAKKDKVRGARRFYIGAGIKNVSVNQTDKEAVKQATLVLASALRTANKWVRSPSNDTRIGALTGEGGLLARVGNLTGSGSMGPLTLDDILDLNYRSQEIMDLLSCPIELDRAGLRGLYEFMRISDNDQTIYADQAQMMAQVLDKALPFMKKDGSDDLTEMVTELNNLLKKCTGNRVIKI</sequence>